<accession>A0A916RA80</accession>
<gene>
    <name evidence="15" type="primary">nadC</name>
    <name evidence="15" type="ORF">GCM10011499_18890</name>
</gene>
<dbReference type="InterPro" id="IPR002638">
    <property type="entry name" value="Quinolinate_PRibosylTrfase_C"/>
</dbReference>
<dbReference type="InterPro" id="IPR013785">
    <property type="entry name" value="Aldolase_TIM"/>
</dbReference>
<feature type="domain" description="Quinolinate phosphoribosyl transferase C-terminal" evidence="13">
    <location>
        <begin position="120"/>
        <end position="285"/>
    </location>
</feature>
<evidence type="ECO:0000256" key="12">
    <source>
        <dbReference type="PIRNR" id="PIRNR006250"/>
    </source>
</evidence>
<dbReference type="EMBL" id="BMKB01000003">
    <property type="protein sequence ID" value="GGA49245.1"/>
    <property type="molecule type" value="Genomic_DNA"/>
</dbReference>
<dbReference type="OrthoDB" id="9782546at2"/>
<dbReference type="FunFam" id="3.90.1170.20:FF:000001">
    <property type="entry name" value="Nicotinate-nucleotide diphosphorylase (Carboxylating)"/>
    <property type="match status" value="1"/>
</dbReference>
<comment type="caution">
    <text evidence="15">The sequence shown here is derived from an EMBL/GenBank/DDBJ whole genome shotgun (WGS) entry which is preliminary data.</text>
</comment>
<evidence type="ECO:0000256" key="7">
    <source>
        <dbReference type="ARBA" id="ARBA00022676"/>
    </source>
</evidence>
<comment type="catalytic activity">
    <reaction evidence="10">
        <text>nicotinate beta-D-ribonucleotide + CO2 + diphosphate = quinolinate + 5-phospho-alpha-D-ribose 1-diphosphate + 2 H(+)</text>
        <dbReference type="Rhea" id="RHEA:12733"/>
        <dbReference type="ChEBI" id="CHEBI:15378"/>
        <dbReference type="ChEBI" id="CHEBI:16526"/>
        <dbReference type="ChEBI" id="CHEBI:29959"/>
        <dbReference type="ChEBI" id="CHEBI:33019"/>
        <dbReference type="ChEBI" id="CHEBI:57502"/>
        <dbReference type="ChEBI" id="CHEBI:58017"/>
        <dbReference type="EC" id="2.4.2.19"/>
    </reaction>
</comment>
<dbReference type="PANTHER" id="PTHR32179">
    <property type="entry name" value="NICOTINATE-NUCLEOTIDE PYROPHOSPHORYLASE [CARBOXYLATING]"/>
    <property type="match status" value="1"/>
</dbReference>
<keyword evidence="7 12" id="KW-0328">Glycosyltransferase</keyword>
<dbReference type="PANTHER" id="PTHR32179:SF3">
    <property type="entry name" value="NICOTINATE-NUCLEOTIDE PYROPHOSPHORYLASE [CARBOXYLATING]"/>
    <property type="match status" value="1"/>
</dbReference>
<dbReference type="EC" id="2.4.2.19" evidence="5"/>
<keyword evidence="8 12" id="KW-0808">Transferase</keyword>
<organism evidence="15 16">
    <name type="scientific">Pelagibacterium lentulum</name>
    <dbReference type="NCBI Taxonomy" id="2029865"/>
    <lineage>
        <taxon>Bacteria</taxon>
        <taxon>Pseudomonadati</taxon>
        <taxon>Pseudomonadota</taxon>
        <taxon>Alphaproteobacteria</taxon>
        <taxon>Hyphomicrobiales</taxon>
        <taxon>Devosiaceae</taxon>
        <taxon>Pelagibacterium</taxon>
    </lineage>
</organism>
<protein>
    <recommendedName>
        <fullName evidence="11">Probable nicotinate-nucleotide pyrophosphorylase [carboxylating]</fullName>
        <ecNumber evidence="5">2.4.2.19</ecNumber>
    </recommendedName>
    <alternativeName>
        <fullName evidence="9">Quinolinate phosphoribosyltransferase [decarboxylating]</fullName>
    </alternativeName>
</protein>
<evidence type="ECO:0000256" key="1">
    <source>
        <dbReference type="ARBA" id="ARBA00003237"/>
    </source>
</evidence>
<evidence type="ECO:0000256" key="4">
    <source>
        <dbReference type="ARBA" id="ARBA00011218"/>
    </source>
</evidence>
<comment type="subunit">
    <text evidence="4">Hexamer formed by 3 homodimers.</text>
</comment>
<dbReference type="Gene3D" id="3.20.20.70">
    <property type="entry name" value="Aldolase class I"/>
    <property type="match status" value="1"/>
</dbReference>
<evidence type="ECO:0000256" key="11">
    <source>
        <dbReference type="ARBA" id="ARBA00069173"/>
    </source>
</evidence>
<dbReference type="Pfam" id="PF01729">
    <property type="entry name" value="QRPTase_C"/>
    <property type="match status" value="1"/>
</dbReference>
<dbReference type="NCBIfam" id="TIGR00078">
    <property type="entry name" value="nadC"/>
    <property type="match status" value="1"/>
</dbReference>
<dbReference type="InterPro" id="IPR037128">
    <property type="entry name" value="Quinolinate_PRibosylTase_N_sf"/>
</dbReference>
<comment type="similarity">
    <text evidence="3 12">Belongs to the NadC/ModD family.</text>
</comment>
<dbReference type="GO" id="GO:0034213">
    <property type="term" value="P:quinolinate catabolic process"/>
    <property type="evidence" value="ECO:0007669"/>
    <property type="project" value="TreeGrafter"/>
</dbReference>
<dbReference type="InterPro" id="IPR036068">
    <property type="entry name" value="Nicotinate_pribotase-like_C"/>
</dbReference>
<comment type="pathway">
    <text evidence="2">Cofactor biosynthesis; NAD(+) biosynthesis; nicotinate D-ribonucleotide from quinolinate: step 1/1.</text>
</comment>
<dbReference type="InterPro" id="IPR022412">
    <property type="entry name" value="Quinolinate_PRibosylTrfase_N"/>
</dbReference>
<dbReference type="SUPFAM" id="SSF54675">
    <property type="entry name" value="Nicotinate/Quinolinate PRTase N-terminal domain-like"/>
    <property type="match status" value="1"/>
</dbReference>
<dbReference type="SUPFAM" id="SSF51690">
    <property type="entry name" value="Nicotinate/Quinolinate PRTase C-terminal domain-like"/>
    <property type="match status" value="1"/>
</dbReference>
<evidence type="ECO:0000259" key="14">
    <source>
        <dbReference type="Pfam" id="PF02749"/>
    </source>
</evidence>
<evidence type="ECO:0000313" key="15">
    <source>
        <dbReference type="EMBL" id="GGA49245.1"/>
    </source>
</evidence>
<evidence type="ECO:0000256" key="2">
    <source>
        <dbReference type="ARBA" id="ARBA00004893"/>
    </source>
</evidence>
<evidence type="ECO:0000259" key="13">
    <source>
        <dbReference type="Pfam" id="PF01729"/>
    </source>
</evidence>
<dbReference type="PIRSF" id="PIRSF006250">
    <property type="entry name" value="NadC_ModD"/>
    <property type="match status" value="1"/>
</dbReference>
<comment type="function">
    <text evidence="1">Involved in the catabolism of quinolinic acid (QA).</text>
</comment>
<dbReference type="FunFam" id="3.20.20.70:FF:000030">
    <property type="entry name" value="Nicotinate-nucleotide pyrophosphorylase, carboxylating"/>
    <property type="match status" value="1"/>
</dbReference>
<evidence type="ECO:0000256" key="5">
    <source>
        <dbReference type="ARBA" id="ARBA00011944"/>
    </source>
</evidence>
<evidence type="ECO:0000256" key="3">
    <source>
        <dbReference type="ARBA" id="ARBA00009400"/>
    </source>
</evidence>
<evidence type="ECO:0000256" key="10">
    <source>
        <dbReference type="ARBA" id="ARBA00047445"/>
    </source>
</evidence>
<feature type="domain" description="Quinolinate phosphoribosyl transferase N-terminal" evidence="14">
    <location>
        <begin position="33"/>
        <end position="118"/>
    </location>
</feature>
<proteinExistence type="inferred from homology"/>
<evidence type="ECO:0000313" key="16">
    <source>
        <dbReference type="Proteomes" id="UP000596977"/>
    </source>
</evidence>
<evidence type="ECO:0000256" key="6">
    <source>
        <dbReference type="ARBA" id="ARBA00022642"/>
    </source>
</evidence>
<dbReference type="Pfam" id="PF02749">
    <property type="entry name" value="QRPTase_N"/>
    <property type="match status" value="1"/>
</dbReference>
<dbReference type="GO" id="GO:0005737">
    <property type="term" value="C:cytoplasm"/>
    <property type="evidence" value="ECO:0007669"/>
    <property type="project" value="TreeGrafter"/>
</dbReference>
<dbReference type="Gene3D" id="3.90.1170.20">
    <property type="entry name" value="Quinolinate phosphoribosyl transferase, N-terminal domain"/>
    <property type="match status" value="1"/>
</dbReference>
<sequence length="290" mass="29928">MSVIRAYPPALPPHLVQQAVASALSEDLGQAGDLTSQATINQQATAQAMIKSRQAGIVCGFDLAREAFAQSGAALNVETLAADGDAIEPGKALLRVSGNARAILSSERVALNFMTHLSGIATLTRAFVDAVAGSGAHICCTRKTTPGLRALEKYAVRCGGGHNHRFGLSDAILIKDNHIAVAGSVAAAIKAAQAFAGHLVAIEVEVDTLEQLREALDAGADAVLLDNMDNPTLVQAVAITEGRAKLEASGNVTLERVASIARTGVDYISTSRITMAASPLDLGLDIDISG</sequence>
<evidence type="ECO:0000256" key="8">
    <source>
        <dbReference type="ARBA" id="ARBA00022679"/>
    </source>
</evidence>
<dbReference type="InterPro" id="IPR027277">
    <property type="entry name" value="NadC/ModD"/>
</dbReference>
<keyword evidence="6" id="KW-0662">Pyridine nucleotide biosynthesis</keyword>
<dbReference type="InterPro" id="IPR004393">
    <property type="entry name" value="NadC"/>
</dbReference>
<dbReference type="GO" id="GO:0004514">
    <property type="term" value="F:nicotinate-nucleotide diphosphorylase (carboxylating) activity"/>
    <property type="evidence" value="ECO:0007669"/>
    <property type="project" value="UniProtKB-EC"/>
</dbReference>
<reference evidence="15 16" key="1">
    <citation type="journal article" date="2014" name="Int. J. Syst. Evol. Microbiol.">
        <title>Complete genome sequence of Corynebacterium casei LMG S-19264T (=DSM 44701T), isolated from a smear-ripened cheese.</title>
        <authorList>
            <consortium name="US DOE Joint Genome Institute (JGI-PGF)"/>
            <person name="Walter F."/>
            <person name="Albersmeier A."/>
            <person name="Kalinowski J."/>
            <person name="Ruckert C."/>
        </authorList>
    </citation>
    <scope>NUCLEOTIDE SEQUENCE [LARGE SCALE GENOMIC DNA]</scope>
    <source>
        <strain evidence="15 16">CGMCC 1.15896</strain>
    </source>
</reference>
<keyword evidence="16" id="KW-1185">Reference proteome</keyword>
<dbReference type="AlphaFoldDB" id="A0A916RA80"/>
<evidence type="ECO:0000256" key="9">
    <source>
        <dbReference type="ARBA" id="ARBA00033102"/>
    </source>
</evidence>
<dbReference type="CDD" id="cd01572">
    <property type="entry name" value="QPRTase"/>
    <property type="match status" value="1"/>
</dbReference>
<dbReference type="Proteomes" id="UP000596977">
    <property type="component" value="Unassembled WGS sequence"/>
</dbReference>
<name>A0A916RA80_9HYPH</name>
<dbReference type="GO" id="GO:0009435">
    <property type="term" value="P:NAD+ biosynthetic process"/>
    <property type="evidence" value="ECO:0007669"/>
    <property type="project" value="InterPro"/>
</dbReference>